<reference evidence="2" key="1">
    <citation type="journal article" date="2014" name="Front. Microbiol.">
        <title>High frequency of phylogenetically diverse reductive dehalogenase-homologous genes in deep subseafloor sedimentary metagenomes.</title>
        <authorList>
            <person name="Kawai M."/>
            <person name="Futagami T."/>
            <person name="Toyoda A."/>
            <person name="Takaki Y."/>
            <person name="Nishi S."/>
            <person name="Hori S."/>
            <person name="Arai W."/>
            <person name="Tsubouchi T."/>
            <person name="Morono Y."/>
            <person name="Uchiyama I."/>
            <person name="Ito T."/>
            <person name="Fujiyama A."/>
            <person name="Inagaki F."/>
            <person name="Takami H."/>
        </authorList>
    </citation>
    <scope>NUCLEOTIDE SEQUENCE</scope>
    <source>
        <strain evidence="2">Expedition CK06-06</strain>
    </source>
</reference>
<feature type="non-terminal residue" evidence="2">
    <location>
        <position position="1"/>
    </location>
</feature>
<proteinExistence type="predicted"/>
<dbReference type="EMBL" id="BART01002893">
    <property type="protein sequence ID" value="GAG69646.1"/>
    <property type="molecule type" value="Genomic_DNA"/>
</dbReference>
<name>X1BCE6_9ZZZZ</name>
<evidence type="ECO:0000313" key="2">
    <source>
        <dbReference type="EMBL" id="GAG69646.1"/>
    </source>
</evidence>
<dbReference type="AlphaFoldDB" id="X1BCE6"/>
<organism evidence="2">
    <name type="scientific">marine sediment metagenome</name>
    <dbReference type="NCBI Taxonomy" id="412755"/>
    <lineage>
        <taxon>unclassified sequences</taxon>
        <taxon>metagenomes</taxon>
        <taxon>ecological metagenomes</taxon>
    </lineage>
</organism>
<gene>
    <name evidence="2" type="ORF">S01H4_08433</name>
</gene>
<feature type="domain" description="Protein NO VEIN C-terminal" evidence="1">
    <location>
        <begin position="54"/>
        <end position="143"/>
    </location>
</feature>
<comment type="caution">
    <text evidence="2">The sequence shown here is derived from an EMBL/GenBank/DDBJ whole genome shotgun (WGS) entry which is preliminary data.</text>
</comment>
<dbReference type="InterPro" id="IPR024975">
    <property type="entry name" value="NOV_C"/>
</dbReference>
<evidence type="ECO:0000259" key="1">
    <source>
        <dbReference type="Pfam" id="PF13020"/>
    </source>
</evidence>
<accession>X1BCE6</accession>
<protein>
    <recommendedName>
        <fullName evidence="1">Protein NO VEIN C-terminal domain-containing protein</fullName>
    </recommendedName>
</protein>
<dbReference type="Pfam" id="PF13020">
    <property type="entry name" value="NOV_C"/>
    <property type="match status" value="1"/>
</dbReference>
<sequence>LLLALGVLLKTDSKLIVDSRYVPLVRWLRTTNGGVSEQELDRALQANMKLAGQAEEAVLEYERERLRLMKRSAEALLVRRISQLDVKAGYDIESFDGDKPLFDYDRFIEVKSSYRSELRFFWSENERRVAEEKGDKYWIYFVGEFVIVGAET</sequence>